<dbReference type="InterPro" id="IPR031421">
    <property type="entry name" value="DUF4666"/>
</dbReference>
<feature type="compositionally biased region" description="Basic and acidic residues" evidence="1">
    <location>
        <begin position="116"/>
        <end position="125"/>
    </location>
</feature>
<gene>
    <name evidence="2" type="ORF">Nepgr_019496</name>
</gene>
<proteinExistence type="predicted"/>
<evidence type="ECO:0008006" key="4">
    <source>
        <dbReference type="Google" id="ProtNLM"/>
    </source>
</evidence>
<dbReference type="AlphaFoldDB" id="A0AAD3XVA9"/>
<feature type="region of interest" description="Disordered" evidence="1">
    <location>
        <begin position="32"/>
        <end position="125"/>
    </location>
</feature>
<feature type="compositionally biased region" description="Basic and acidic residues" evidence="1">
    <location>
        <begin position="55"/>
        <end position="68"/>
    </location>
</feature>
<protein>
    <recommendedName>
        <fullName evidence="4">MAPK kinase substrate protein At1g80180-like</fullName>
    </recommendedName>
</protein>
<evidence type="ECO:0000313" key="3">
    <source>
        <dbReference type="Proteomes" id="UP001279734"/>
    </source>
</evidence>
<accession>A0AAD3XVA9</accession>
<evidence type="ECO:0000313" key="2">
    <source>
        <dbReference type="EMBL" id="GMH17655.1"/>
    </source>
</evidence>
<sequence>MEGLRRSAVSFRRQGSSGLVWEDRFISGELAQPENQEQRFFSGDLSKPSRSQQAAHDHHPAQRRDLKVKPIKTGRSAAEGRRRTVTDDFQAVDPPSPKLSACGCCGGFGRPTRSGRPTDGKPRQA</sequence>
<keyword evidence="3" id="KW-1185">Reference proteome</keyword>
<evidence type="ECO:0000256" key="1">
    <source>
        <dbReference type="SAM" id="MobiDB-lite"/>
    </source>
</evidence>
<dbReference type="PANTHER" id="PTHR33730:SF4">
    <property type="entry name" value="OS05G0542732 PROTEIN"/>
    <property type="match status" value="1"/>
</dbReference>
<dbReference type="PANTHER" id="PTHR33730">
    <property type="entry name" value="OS05G0542732 PROTEIN-RELATED"/>
    <property type="match status" value="1"/>
</dbReference>
<organism evidence="2 3">
    <name type="scientific">Nepenthes gracilis</name>
    <name type="common">Slender pitcher plant</name>
    <dbReference type="NCBI Taxonomy" id="150966"/>
    <lineage>
        <taxon>Eukaryota</taxon>
        <taxon>Viridiplantae</taxon>
        <taxon>Streptophyta</taxon>
        <taxon>Embryophyta</taxon>
        <taxon>Tracheophyta</taxon>
        <taxon>Spermatophyta</taxon>
        <taxon>Magnoliopsida</taxon>
        <taxon>eudicotyledons</taxon>
        <taxon>Gunneridae</taxon>
        <taxon>Pentapetalae</taxon>
        <taxon>Caryophyllales</taxon>
        <taxon>Nepenthaceae</taxon>
        <taxon>Nepenthes</taxon>
    </lineage>
</organism>
<reference evidence="2" key="1">
    <citation type="submission" date="2023-05" db="EMBL/GenBank/DDBJ databases">
        <title>Nepenthes gracilis genome sequencing.</title>
        <authorList>
            <person name="Fukushima K."/>
        </authorList>
    </citation>
    <scope>NUCLEOTIDE SEQUENCE</scope>
    <source>
        <strain evidence="2">SING2019-196</strain>
    </source>
</reference>
<comment type="caution">
    <text evidence="2">The sequence shown here is derived from an EMBL/GenBank/DDBJ whole genome shotgun (WGS) entry which is preliminary data.</text>
</comment>
<name>A0AAD3XVA9_NEPGR</name>
<dbReference type="EMBL" id="BSYO01000018">
    <property type="protein sequence ID" value="GMH17655.1"/>
    <property type="molecule type" value="Genomic_DNA"/>
</dbReference>
<dbReference type="Proteomes" id="UP001279734">
    <property type="component" value="Unassembled WGS sequence"/>
</dbReference>
<dbReference type="Pfam" id="PF15697">
    <property type="entry name" value="DUF4666"/>
    <property type="match status" value="1"/>
</dbReference>